<dbReference type="Pfam" id="PF00628">
    <property type="entry name" value="PHD"/>
    <property type="match status" value="1"/>
</dbReference>
<dbReference type="SMART" id="SM00249">
    <property type="entry name" value="PHD"/>
    <property type="match status" value="1"/>
</dbReference>
<evidence type="ECO:0000256" key="3">
    <source>
        <dbReference type="ARBA" id="ARBA00022833"/>
    </source>
</evidence>
<feature type="compositionally biased region" description="Polar residues" evidence="5">
    <location>
        <begin position="935"/>
        <end position="948"/>
    </location>
</feature>
<feature type="compositionally biased region" description="Pro residues" evidence="5">
    <location>
        <begin position="30"/>
        <end position="41"/>
    </location>
</feature>
<evidence type="ECO:0000256" key="1">
    <source>
        <dbReference type="ARBA" id="ARBA00022723"/>
    </source>
</evidence>
<dbReference type="Proteomes" id="UP001218218">
    <property type="component" value="Unassembled WGS sequence"/>
</dbReference>
<keyword evidence="9" id="KW-1185">Reference proteome</keyword>
<dbReference type="PANTHER" id="PTHR48125">
    <property type="entry name" value="LP07818P1"/>
    <property type="match status" value="1"/>
</dbReference>
<name>A0AAD6Z2V3_9AGAR</name>
<sequence>MTHTRALFVTLPTGLLVGVVDSLLVLPPPAPPVNNSPPPEPETQKDSEPTELFASVVIGPPPRTLPPPRRPLPPPPPATTSSSTKSKTAGSKKAEPHATYTTHRNLYLAVYALDVGGSTAEFSGGRPSSRRSRPRLFSRRTTSILKNWKRHPPRGRRSRTFVNTTTRLREQVLQSRRLGIHGSNNGFRLLYMGVGKNHALLAGLEGVKKFMEHYELLASAEKLRYGRQEEWKYQKSQGALKSWNFSLGSRGSAGLNGKTDSRPPDTSSSLLRAPKRTRTVSAPKYFAGYPWDNMSCWLDTSLQLFWVTAEWDYESSLEPLFLTLPQTSFLSKLANSIHIRSSIDTTSGTAFFEGGCKLLRMQRDGLRRLLVESKQTTVKSMSSMEQMFTWMYDVFAENDPVVGGRHEIHTFFRAYTFPFRSCVGVEPHWQTSNVVLRAQFSLITHNSKYFAGNLQNWFQDITHIHSGPHTPLRACWYHVDGDTACEGQATVLDVISGLPIMLVLHVNPGDENEWDIPQQFSPICQCPSALKAAGVVYDLVGHGYVSAGMKHFCARFLSQDGKKMYDYDGMKHDGHAVPNNAAIKGSLTGSLSSMTVPTGFRLETLVYRLRGGIAAQRAFTMEQVTRAQKIGLEFEASVTTIPLHPIFTRPNTRVVEHRDMFWLPEDSPNTHGRTDYVALPPPKTPLPRKRGKLPAPSSRPDSPKSADSSPSPANVLTEFDGLACGKISDCATDADGNTIQCDACKDWSHLVCVDAKDPNLAVDSLDDLEWICPDCVLSTGRTSWNPNLIGQYIMLQTRPKGIYYPAKVLAREQGHVNVEWYDGNIYGRNQKPMQKGPFTTTTVMCMSAHGPVADRLYTKDNCGEIKWPYRLTDGAADHHSYTNPEITKAFVDAQGAIADICLGHLAHPAWDDYQAWMLAALKPPKAKPGEPPTLAPSQTLPPAQQNTALPPAPLPSTQTAIARPPPHPSSEHQMFFLYAQETRSVRCAAVRIHEPWPPALSTSTRQILNTSEAAAAFLAPHRLQRELPHQHLARQQETAACLTALTPLPPSPMLSQEAHDEALAVHFALGTSPPPTITTPHTRRVSLVS</sequence>
<organism evidence="8 9">
    <name type="scientific">Mycena albidolilacea</name>
    <dbReference type="NCBI Taxonomy" id="1033008"/>
    <lineage>
        <taxon>Eukaryota</taxon>
        <taxon>Fungi</taxon>
        <taxon>Dikarya</taxon>
        <taxon>Basidiomycota</taxon>
        <taxon>Agaricomycotina</taxon>
        <taxon>Agaricomycetes</taxon>
        <taxon>Agaricomycetidae</taxon>
        <taxon>Agaricales</taxon>
        <taxon>Marasmiineae</taxon>
        <taxon>Mycenaceae</taxon>
        <taxon>Mycena</taxon>
    </lineage>
</organism>
<reference evidence="8" key="1">
    <citation type="submission" date="2023-03" db="EMBL/GenBank/DDBJ databases">
        <title>Massive genome expansion in bonnet fungi (Mycena s.s.) driven by repeated elements and novel gene families across ecological guilds.</title>
        <authorList>
            <consortium name="Lawrence Berkeley National Laboratory"/>
            <person name="Harder C.B."/>
            <person name="Miyauchi S."/>
            <person name="Viragh M."/>
            <person name="Kuo A."/>
            <person name="Thoen E."/>
            <person name="Andreopoulos B."/>
            <person name="Lu D."/>
            <person name="Skrede I."/>
            <person name="Drula E."/>
            <person name="Henrissat B."/>
            <person name="Morin E."/>
            <person name="Kohler A."/>
            <person name="Barry K."/>
            <person name="LaButti K."/>
            <person name="Morin E."/>
            <person name="Salamov A."/>
            <person name="Lipzen A."/>
            <person name="Mereny Z."/>
            <person name="Hegedus B."/>
            <person name="Baldrian P."/>
            <person name="Stursova M."/>
            <person name="Weitz H."/>
            <person name="Taylor A."/>
            <person name="Grigoriev I.V."/>
            <person name="Nagy L.G."/>
            <person name="Martin F."/>
            <person name="Kauserud H."/>
        </authorList>
    </citation>
    <scope>NUCLEOTIDE SEQUENCE</scope>
    <source>
        <strain evidence="8">CBHHK002</strain>
    </source>
</reference>
<dbReference type="InterPro" id="IPR001965">
    <property type="entry name" value="Znf_PHD"/>
</dbReference>
<accession>A0AAD6Z2V3</accession>
<dbReference type="PANTHER" id="PTHR48125:SF12">
    <property type="entry name" value="AT HOOK TRANSCRIPTION FACTOR FAMILY-RELATED"/>
    <property type="match status" value="1"/>
</dbReference>
<feature type="region of interest" description="Disordered" evidence="5">
    <location>
        <begin position="253"/>
        <end position="273"/>
    </location>
</feature>
<keyword evidence="1" id="KW-0479">Metal-binding</keyword>
<evidence type="ECO:0000313" key="9">
    <source>
        <dbReference type="Proteomes" id="UP001218218"/>
    </source>
</evidence>
<feature type="chain" id="PRO_5042039431" description="PHD-type domain-containing protein" evidence="6">
    <location>
        <begin position="23"/>
        <end position="1089"/>
    </location>
</feature>
<evidence type="ECO:0000259" key="7">
    <source>
        <dbReference type="PROSITE" id="PS50016"/>
    </source>
</evidence>
<evidence type="ECO:0000256" key="2">
    <source>
        <dbReference type="ARBA" id="ARBA00022771"/>
    </source>
</evidence>
<keyword evidence="3" id="KW-0862">Zinc</keyword>
<feature type="compositionally biased region" description="Pro residues" evidence="5">
    <location>
        <begin position="59"/>
        <end position="78"/>
    </location>
</feature>
<dbReference type="InterPro" id="IPR019787">
    <property type="entry name" value="Znf_PHD-finger"/>
</dbReference>
<evidence type="ECO:0000313" key="8">
    <source>
        <dbReference type="EMBL" id="KAJ7305513.1"/>
    </source>
</evidence>
<proteinExistence type="predicted"/>
<feature type="signal peptide" evidence="6">
    <location>
        <begin position="1"/>
        <end position="22"/>
    </location>
</feature>
<feature type="region of interest" description="Disordered" evidence="5">
    <location>
        <begin position="671"/>
        <end position="713"/>
    </location>
</feature>
<evidence type="ECO:0000256" key="5">
    <source>
        <dbReference type="SAM" id="MobiDB-lite"/>
    </source>
</evidence>
<dbReference type="SUPFAM" id="SSF57903">
    <property type="entry name" value="FYVE/PHD zinc finger"/>
    <property type="match status" value="1"/>
</dbReference>
<gene>
    <name evidence="8" type="ORF">DFH08DRAFT_944987</name>
</gene>
<feature type="region of interest" description="Disordered" evidence="5">
    <location>
        <begin position="30"/>
        <end position="98"/>
    </location>
</feature>
<keyword evidence="6" id="KW-0732">Signal</keyword>
<dbReference type="Gene3D" id="3.30.40.10">
    <property type="entry name" value="Zinc/RING finger domain, C3HC4 (zinc finger)"/>
    <property type="match status" value="1"/>
</dbReference>
<dbReference type="InterPro" id="IPR011011">
    <property type="entry name" value="Znf_FYVE_PHD"/>
</dbReference>
<dbReference type="InterPro" id="IPR013083">
    <property type="entry name" value="Znf_RING/FYVE/PHD"/>
</dbReference>
<protein>
    <recommendedName>
        <fullName evidence="7">PHD-type domain-containing protein</fullName>
    </recommendedName>
</protein>
<keyword evidence="2 4" id="KW-0863">Zinc-finger</keyword>
<comment type="caution">
    <text evidence="8">The sequence shown here is derived from an EMBL/GenBank/DDBJ whole genome shotgun (WGS) entry which is preliminary data.</text>
</comment>
<evidence type="ECO:0000256" key="4">
    <source>
        <dbReference type="PROSITE-ProRule" id="PRU00146"/>
    </source>
</evidence>
<feature type="compositionally biased region" description="Low complexity" evidence="5">
    <location>
        <begin position="79"/>
        <end position="91"/>
    </location>
</feature>
<evidence type="ECO:0000256" key="6">
    <source>
        <dbReference type="SAM" id="SignalP"/>
    </source>
</evidence>
<dbReference type="AlphaFoldDB" id="A0AAD6Z2V3"/>
<dbReference type="PROSITE" id="PS50016">
    <property type="entry name" value="ZF_PHD_2"/>
    <property type="match status" value="1"/>
</dbReference>
<feature type="compositionally biased region" description="Low complexity" evidence="5">
    <location>
        <begin position="693"/>
        <end position="713"/>
    </location>
</feature>
<dbReference type="GO" id="GO:0008270">
    <property type="term" value="F:zinc ion binding"/>
    <property type="evidence" value="ECO:0007669"/>
    <property type="project" value="UniProtKB-KW"/>
</dbReference>
<feature type="domain" description="PHD-type" evidence="7">
    <location>
        <begin position="721"/>
        <end position="778"/>
    </location>
</feature>
<feature type="region of interest" description="Disordered" evidence="5">
    <location>
        <begin position="924"/>
        <end position="971"/>
    </location>
</feature>
<dbReference type="EMBL" id="JARIHO010000096">
    <property type="protein sequence ID" value="KAJ7305513.1"/>
    <property type="molecule type" value="Genomic_DNA"/>
</dbReference>